<feature type="transmembrane region" description="Helical" evidence="1">
    <location>
        <begin position="16"/>
        <end position="35"/>
    </location>
</feature>
<keyword evidence="1" id="KW-0812">Transmembrane</keyword>
<evidence type="ECO:0000313" key="3">
    <source>
        <dbReference type="Proteomes" id="UP000034350"/>
    </source>
</evidence>
<sequence>MDLFNNSYLYYRHVKAINLILLIDMFTSLLSYNNINNRICL</sequence>
<proteinExistence type="predicted"/>
<keyword evidence="1" id="KW-0472">Membrane</keyword>
<evidence type="ECO:0000256" key="1">
    <source>
        <dbReference type="SAM" id="Phobius"/>
    </source>
</evidence>
<comment type="caution">
    <text evidence="2">The sequence shown here is derived from an EMBL/GenBank/DDBJ whole genome shotgun (WGS) entry which is preliminary data.</text>
</comment>
<dbReference type="EMBL" id="JPQZ01000022">
    <property type="protein sequence ID" value="KKO75410.1"/>
    <property type="molecule type" value="Genomic_DNA"/>
</dbReference>
<evidence type="ECO:0000313" key="2">
    <source>
        <dbReference type="EMBL" id="KKO75410.1"/>
    </source>
</evidence>
<dbReference type="VEuPathDB" id="MicrosporidiaDB:AAJ76_2200035307"/>
<dbReference type="AlphaFoldDB" id="A0A0F9WFA1"/>
<accession>A0A0F9WFA1</accession>
<protein>
    <submittedName>
        <fullName evidence="2">Uncharacterized protein</fullName>
    </submittedName>
</protein>
<organism evidence="2 3">
    <name type="scientific">Vairimorpha ceranae</name>
    <dbReference type="NCBI Taxonomy" id="40302"/>
    <lineage>
        <taxon>Eukaryota</taxon>
        <taxon>Fungi</taxon>
        <taxon>Fungi incertae sedis</taxon>
        <taxon>Microsporidia</taxon>
        <taxon>Nosematidae</taxon>
        <taxon>Vairimorpha</taxon>
    </lineage>
</organism>
<keyword evidence="1" id="KW-1133">Transmembrane helix</keyword>
<dbReference type="GeneID" id="36319560"/>
<dbReference type="Proteomes" id="UP000034350">
    <property type="component" value="Unassembled WGS sequence"/>
</dbReference>
<dbReference type="RefSeq" id="XP_024331152.1">
    <property type="nucleotide sequence ID" value="XM_024474635.1"/>
</dbReference>
<gene>
    <name evidence="2" type="ORF">AAJ76_2200035307</name>
</gene>
<reference evidence="2 3" key="1">
    <citation type="journal article" date="2015" name="Environ. Microbiol.">
        <title>Genome analyses suggest the presence of polyploidy and recent human-driven expansions in eight global populations of the honeybee pathogen Nosema ceranae.</title>
        <authorList>
            <person name="Pelin A."/>
            <person name="Selman M."/>
            <person name="Aris-Brosou S."/>
            <person name="Farinelli L."/>
            <person name="Corradi N."/>
        </authorList>
    </citation>
    <scope>NUCLEOTIDE SEQUENCE [LARGE SCALE GENOMIC DNA]</scope>
    <source>
        <strain evidence="2 3">PA08 1199</strain>
    </source>
</reference>
<keyword evidence="3" id="KW-1185">Reference proteome</keyword>
<name>A0A0F9WFA1_9MICR</name>